<name>A0A8H7DUI1_PLEOS</name>
<dbReference type="VEuPathDB" id="FungiDB:PC9H_004091"/>
<evidence type="ECO:0000256" key="1">
    <source>
        <dbReference type="SAM" id="SignalP"/>
    </source>
</evidence>
<dbReference type="EMBL" id="JACETU010000002">
    <property type="protein sequence ID" value="KAF7437254.1"/>
    <property type="molecule type" value="Genomic_DNA"/>
</dbReference>
<evidence type="ECO:0008006" key="4">
    <source>
        <dbReference type="Google" id="ProtNLM"/>
    </source>
</evidence>
<proteinExistence type="predicted"/>
<accession>A0A8H7DUI1</accession>
<evidence type="ECO:0000313" key="2">
    <source>
        <dbReference type="EMBL" id="KAF7437254.1"/>
    </source>
</evidence>
<dbReference type="GeneID" id="59373909"/>
<protein>
    <recommendedName>
        <fullName evidence="4">Carbohydrate-binding module family 19 domain-containing protein</fullName>
    </recommendedName>
</protein>
<dbReference type="InterPro" id="IPR053216">
    <property type="entry name" value="Appressorial_penetr-assoc"/>
</dbReference>
<dbReference type="AlphaFoldDB" id="A0A8H7DUI1"/>
<reference evidence="2" key="1">
    <citation type="submission" date="2019-07" db="EMBL/GenBank/DDBJ databases">
        <authorList>
            <person name="Palmer J.M."/>
        </authorList>
    </citation>
    <scope>NUCLEOTIDE SEQUENCE</scope>
    <source>
        <strain evidence="2">PC9</strain>
    </source>
</reference>
<dbReference type="PANTHER" id="PTHR34587:SF2">
    <property type="entry name" value="G-PROTEIN COUPLED RECEPTORS FAMILY 1 PROFILE DOMAIN-CONTAINING PROTEIN"/>
    <property type="match status" value="1"/>
</dbReference>
<feature type="signal peptide" evidence="1">
    <location>
        <begin position="1"/>
        <end position="18"/>
    </location>
</feature>
<dbReference type="Proteomes" id="UP000623687">
    <property type="component" value="Unassembled WGS sequence"/>
</dbReference>
<organism evidence="2 3">
    <name type="scientific">Pleurotus ostreatus</name>
    <name type="common">Oyster mushroom</name>
    <name type="synonym">White-rot fungus</name>
    <dbReference type="NCBI Taxonomy" id="5322"/>
    <lineage>
        <taxon>Eukaryota</taxon>
        <taxon>Fungi</taxon>
        <taxon>Dikarya</taxon>
        <taxon>Basidiomycota</taxon>
        <taxon>Agaricomycotina</taxon>
        <taxon>Agaricomycetes</taxon>
        <taxon>Agaricomycetidae</taxon>
        <taxon>Agaricales</taxon>
        <taxon>Pleurotineae</taxon>
        <taxon>Pleurotaceae</taxon>
        <taxon>Pleurotus</taxon>
    </lineage>
</organism>
<dbReference type="RefSeq" id="XP_036635153.1">
    <property type="nucleotide sequence ID" value="XM_036773680.1"/>
</dbReference>
<dbReference type="OrthoDB" id="2336871at2759"/>
<gene>
    <name evidence="2" type="ORF">PC9H_004091</name>
</gene>
<comment type="caution">
    <text evidence="2">The sequence shown here is derived from an EMBL/GenBank/DDBJ whole genome shotgun (WGS) entry which is preliminary data.</text>
</comment>
<sequence length="393" mass="39788">MKFNALIAISVLSAAASARPSFDRIRRAAFDLKNGQDAIALNNQFKTTKEGSPCQQGELKCVGDRFAQCVNGKLLSQACAPGTSCAAIPLDNKPGTLVQCTTADDLATRLAATGAVDANAGGNNANNDPQTSLTLDPKVIANGFANDGQDVPAAGQVASLTSTNNFINFCLTVPDLPITNGQQITSGSCNPAPIGVIPSVDLMPSSKFTFPPNLGTVPANKAFTISMAVKNLETGNFVNAQANYFAAPQQLNGQGVIKGHSHVVVEKIDSLTSTQVTNPKQFAFFKGLNAAAQGGILTADVANGLPAGVYRLSSINSAANHQPAIAPVAQHGSLDDIIYFTVTDGAQAAGANAQAAGANAAGNGNAAKANVQAATAKAAGNGKAAGKAKAAGK</sequence>
<feature type="chain" id="PRO_5034635014" description="Carbohydrate-binding module family 19 domain-containing protein" evidence="1">
    <location>
        <begin position="19"/>
        <end position="393"/>
    </location>
</feature>
<keyword evidence="3" id="KW-1185">Reference proteome</keyword>
<dbReference type="PANTHER" id="PTHR34587">
    <property type="entry name" value="VWFA DOMAIN-CONTAINING PROTEIN"/>
    <property type="match status" value="1"/>
</dbReference>
<evidence type="ECO:0000313" key="3">
    <source>
        <dbReference type="Proteomes" id="UP000623687"/>
    </source>
</evidence>
<keyword evidence="1" id="KW-0732">Signal</keyword>